<evidence type="ECO:0000256" key="1">
    <source>
        <dbReference type="SAM" id="Phobius"/>
    </source>
</evidence>
<name>A0ABT1AYS5_9FLAO</name>
<comment type="caution">
    <text evidence="2">The sequence shown here is derived from an EMBL/GenBank/DDBJ whole genome shotgun (WGS) entry which is preliminary data.</text>
</comment>
<dbReference type="EMBL" id="JAMXIB010000006">
    <property type="protein sequence ID" value="MCO5725066.1"/>
    <property type="molecule type" value="Genomic_DNA"/>
</dbReference>
<reference evidence="2 3" key="1">
    <citation type="submission" date="2022-06" db="EMBL/GenBank/DDBJ databases">
        <authorList>
            <person name="Xuan X."/>
        </authorList>
    </citation>
    <scope>NUCLEOTIDE SEQUENCE [LARGE SCALE GENOMIC DNA]</scope>
    <source>
        <strain evidence="2 3">2V75</strain>
    </source>
</reference>
<feature type="transmembrane region" description="Helical" evidence="1">
    <location>
        <begin position="26"/>
        <end position="46"/>
    </location>
</feature>
<organism evidence="2 3">
    <name type="scientific">Robiginitalea marina</name>
    <dbReference type="NCBI Taxonomy" id="2954105"/>
    <lineage>
        <taxon>Bacteria</taxon>
        <taxon>Pseudomonadati</taxon>
        <taxon>Bacteroidota</taxon>
        <taxon>Flavobacteriia</taxon>
        <taxon>Flavobacteriales</taxon>
        <taxon>Flavobacteriaceae</taxon>
        <taxon>Robiginitalea</taxon>
    </lineage>
</organism>
<dbReference type="RefSeq" id="WP_252741439.1">
    <property type="nucleotide sequence ID" value="NZ_JAMXIB010000006.1"/>
</dbReference>
<sequence length="56" mass="6834">MNTLLLIKEIYYNGFRNLGHFLVKRYFKIFSWFSFAMFMVVLYAFVYRVATGFPFD</sequence>
<gene>
    <name evidence="2" type="ORF">NG653_09385</name>
</gene>
<dbReference type="Proteomes" id="UP001206312">
    <property type="component" value="Unassembled WGS sequence"/>
</dbReference>
<keyword evidence="1" id="KW-0812">Transmembrane</keyword>
<keyword evidence="1" id="KW-0472">Membrane</keyword>
<evidence type="ECO:0000313" key="3">
    <source>
        <dbReference type="Proteomes" id="UP001206312"/>
    </source>
</evidence>
<proteinExistence type="predicted"/>
<evidence type="ECO:0008006" key="4">
    <source>
        <dbReference type="Google" id="ProtNLM"/>
    </source>
</evidence>
<keyword evidence="1" id="KW-1133">Transmembrane helix</keyword>
<dbReference type="Pfam" id="PF20532">
    <property type="entry name" value="DUF6747"/>
    <property type="match status" value="1"/>
</dbReference>
<keyword evidence="3" id="KW-1185">Reference proteome</keyword>
<protein>
    <recommendedName>
        <fullName evidence="4">ABC transporter permease</fullName>
    </recommendedName>
</protein>
<accession>A0ABT1AYS5</accession>
<dbReference type="InterPro" id="IPR046635">
    <property type="entry name" value="DUF6747"/>
</dbReference>
<evidence type="ECO:0000313" key="2">
    <source>
        <dbReference type="EMBL" id="MCO5725066.1"/>
    </source>
</evidence>